<reference evidence="7" key="1">
    <citation type="submission" date="2025-08" db="UniProtKB">
        <authorList>
            <consortium name="Ensembl"/>
        </authorList>
    </citation>
    <scope>IDENTIFICATION</scope>
</reference>
<dbReference type="InterPro" id="IPR003599">
    <property type="entry name" value="Ig_sub"/>
</dbReference>
<sequence length="434" mass="47603">MVIFHMGKDWGVADGWRVTYTATDICAIKGSTVNISCTYTYPSNVRVQETFWFTKGTNTDPVDLRTQSEYSGRVQYQCKYKTCILTIRDLRETDSAQYKFRFITNQPGGDFTGSPGVTLTVTDGPRLLSVSVSPSAEIVEGSSVTLTCSSDANPAANYTWYKKHGNPSLQPASKQFNFSSIQSSDSGEYYCTAENDLGRRTSGSIFIHVTYGPKLLSVSVSPSAEIVEGSSVTLTCSSDANPAANYTWYKENEESPKASGQTFTITDIRPEHSGKYYCESQNTRGRHNTTSQLTVVCLFFKPGKFIYQTVLTGKSSLLGGFGSAELGGVLTFDSVIVAGVRIKEFKTGWSQTVTLLLCPASLCRPLVPQPFVILWMLLLPLGTLFTLYSPGLCLPCTVLDSVYPVQSWTLFTLYSPGLCLPCTVLRPILHTCLN</sequence>
<feature type="transmembrane region" description="Helical" evidence="5">
    <location>
        <begin position="408"/>
        <end position="429"/>
    </location>
</feature>
<dbReference type="Proteomes" id="UP000261640">
    <property type="component" value="Unplaced"/>
</dbReference>
<organism evidence="7 8">
    <name type="scientific">Mastacembelus armatus</name>
    <name type="common">zig-zag eel</name>
    <dbReference type="NCBI Taxonomy" id="205130"/>
    <lineage>
        <taxon>Eukaryota</taxon>
        <taxon>Metazoa</taxon>
        <taxon>Chordata</taxon>
        <taxon>Craniata</taxon>
        <taxon>Vertebrata</taxon>
        <taxon>Euteleostomi</taxon>
        <taxon>Actinopterygii</taxon>
        <taxon>Neopterygii</taxon>
        <taxon>Teleostei</taxon>
        <taxon>Neoteleostei</taxon>
        <taxon>Acanthomorphata</taxon>
        <taxon>Anabantaria</taxon>
        <taxon>Synbranchiformes</taxon>
        <taxon>Mastacembelidae</taxon>
        <taxon>Mastacembelus</taxon>
    </lineage>
</organism>
<dbReference type="InParanoid" id="A0A7N8YFA2"/>
<comment type="function">
    <text evidence="3">Most highly expressed siglec (sialic acid-binding immunoglobulin-like lectin) on B-cells that plays a role in various aspects of B-cell biology including differentiation, antigen presentation, and trafficking to bone marrow. Binds to alpha 2,6-linked sialic acid residues of surface molecules such as CD22 itself, CD45 and IgM in a cis configuration. Can also bind to ligands on other cells as an adhesion molecule in a trans configuration. Acts as an inhibitory coreceptor on the surface of B-cells and inhibits B-cell receptor induced signaling, characterized by inhibition of the calcium mobilization and cellular activation. Mechanistically, the immunoreceptor tyrosine-based inhibitory motif domain is phosphorylated by the Src kinase LYN, which in turn leads to the recruitment of the protein tyrosine phosphatase 1/PTPN6, leading to the negative regulation of BCR signaling. If this negative signaling from is of sufficient strength, apoptosis of the B-cell can be induced.</text>
</comment>
<dbReference type="InterPro" id="IPR036179">
    <property type="entry name" value="Ig-like_dom_sf"/>
</dbReference>
<keyword evidence="5" id="KW-0472">Membrane</keyword>
<keyword evidence="8" id="KW-1185">Reference proteome</keyword>
<dbReference type="SMART" id="SM00408">
    <property type="entry name" value="IGc2"/>
    <property type="match status" value="2"/>
</dbReference>
<dbReference type="Gene3D" id="2.60.40.10">
    <property type="entry name" value="Immunoglobulins"/>
    <property type="match status" value="4"/>
</dbReference>
<accession>A0A7N8YFA2</accession>
<name>A0A7N8YFA2_9TELE</name>
<dbReference type="SMART" id="SM00409">
    <property type="entry name" value="IG"/>
    <property type="match status" value="3"/>
</dbReference>
<protein>
    <recommendedName>
        <fullName evidence="1">B-cell receptor CD22</fullName>
    </recommendedName>
    <alternativeName>
        <fullName evidence="2">Sialic acid-binding Ig-like lectin 2</fullName>
    </alternativeName>
</protein>
<dbReference type="InterPro" id="IPR013783">
    <property type="entry name" value="Ig-like_fold"/>
</dbReference>
<keyword evidence="5" id="KW-0812">Transmembrane</keyword>
<dbReference type="Pfam" id="PF13895">
    <property type="entry name" value="Ig_2"/>
    <property type="match status" value="2"/>
</dbReference>
<dbReference type="AlphaFoldDB" id="A0A7N8YFA2"/>
<evidence type="ECO:0000313" key="8">
    <source>
        <dbReference type="Proteomes" id="UP000261640"/>
    </source>
</evidence>
<evidence type="ECO:0000259" key="6">
    <source>
        <dbReference type="PROSITE" id="PS50835"/>
    </source>
</evidence>
<dbReference type="FunCoup" id="A0A7N8YFA2">
    <property type="interactions" value="734"/>
</dbReference>
<evidence type="ECO:0000256" key="2">
    <source>
        <dbReference type="ARBA" id="ARBA00041781"/>
    </source>
</evidence>
<comment type="subunit">
    <text evidence="4">Predominantly monomer of isoform CD22-beta. Also found as heterodimer of isoform CD22-beta and a shorter isoform. Interacts with PTPN6/SHP-1, LYN, SYK, PIK3R1/PIK3R2 and PLCG1 upon phosphorylation. Interacts with GRB2, INPP5D and SHC1 upon phosphorylation. May form a complex with INPP5D/SHIP, GRB2 and SHC1.</text>
</comment>
<dbReference type="Ensembl" id="ENSMAMT00000061256.1">
    <property type="protein sequence ID" value="ENSMAMP00000064037.1"/>
    <property type="gene ID" value="ENSMAMG00000025764.1"/>
</dbReference>
<dbReference type="InterPro" id="IPR003598">
    <property type="entry name" value="Ig_sub2"/>
</dbReference>
<feature type="transmembrane region" description="Helical" evidence="5">
    <location>
        <begin position="371"/>
        <end position="388"/>
    </location>
</feature>
<evidence type="ECO:0000256" key="4">
    <source>
        <dbReference type="ARBA" id="ARBA00046458"/>
    </source>
</evidence>
<dbReference type="PANTHER" id="PTHR46013">
    <property type="entry name" value="VASCULAR CELL ADHESION MOLECULE 1"/>
    <property type="match status" value="1"/>
</dbReference>
<dbReference type="InterPro" id="IPR007110">
    <property type="entry name" value="Ig-like_dom"/>
</dbReference>
<evidence type="ECO:0000256" key="3">
    <source>
        <dbReference type="ARBA" id="ARBA00045430"/>
    </source>
</evidence>
<feature type="domain" description="Ig-like" evidence="6">
    <location>
        <begin position="213"/>
        <end position="294"/>
    </location>
</feature>
<evidence type="ECO:0000256" key="5">
    <source>
        <dbReference type="SAM" id="Phobius"/>
    </source>
</evidence>
<dbReference type="InterPro" id="IPR056386">
    <property type="entry name" value="Ig_CD22"/>
</dbReference>
<dbReference type="Pfam" id="PF24518">
    <property type="entry name" value="Ig_CD22"/>
    <property type="match status" value="1"/>
</dbReference>
<proteinExistence type="predicted"/>
<dbReference type="GeneTree" id="ENSGT01010000222294"/>
<dbReference type="PROSITE" id="PS50835">
    <property type="entry name" value="IG_LIKE"/>
    <property type="match status" value="2"/>
</dbReference>
<dbReference type="PANTHER" id="PTHR46013:SF4">
    <property type="entry name" value="B-CELL RECEPTOR CD22-RELATED"/>
    <property type="match status" value="1"/>
</dbReference>
<feature type="domain" description="Ig-like" evidence="6">
    <location>
        <begin position="125"/>
        <end position="202"/>
    </location>
</feature>
<keyword evidence="5" id="KW-1133">Transmembrane helix</keyword>
<dbReference type="SUPFAM" id="SSF48726">
    <property type="entry name" value="Immunoglobulin"/>
    <property type="match status" value="3"/>
</dbReference>
<evidence type="ECO:0000313" key="7">
    <source>
        <dbReference type="Ensembl" id="ENSMAMP00000064037.1"/>
    </source>
</evidence>
<reference evidence="7" key="2">
    <citation type="submission" date="2025-09" db="UniProtKB">
        <authorList>
            <consortium name="Ensembl"/>
        </authorList>
    </citation>
    <scope>IDENTIFICATION</scope>
</reference>
<evidence type="ECO:0000256" key="1">
    <source>
        <dbReference type="ARBA" id="ARBA00040106"/>
    </source>
</evidence>